<dbReference type="KEGG" id="ccp:CHC_T00006399001"/>
<dbReference type="AlphaFoldDB" id="R7QM83"/>
<dbReference type="Proteomes" id="UP000012073">
    <property type="component" value="Unassembled WGS sequence"/>
</dbReference>
<dbReference type="RefSeq" id="XP_005718491.1">
    <property type="nucleotide sequence ID" value="XM_005718434.1"/>
</dbReference>
<dbReference type="Gramene" id="CDF38586">
    <property type="protein sequence ID" value="CDF38586"/>
    <property type="gene ID" value="CHC_T00006399001"/>
</dbReference>
<keyword evidence="2" id="KW-1185">Reference proteome</keyword>
<dbReference type="GeneID" id="17326281"/>
<gene>
    <name evidence="1" type="ORF">CHC_T00006399001</name>
</gene>
<dbReference type="EMBL" id="HG001949">
    <property type="protein sequence ID" value="CDF38586.1"/>
    <property type="molecule type" value="Genomic_DNA"/>
</dbReference>
<evidence type="ECO:0000313" key="2">
    <source>
        <dbReference type="Proteomes" id="UP000012073"/>
    </source>
</evidence>
<organism evidence="1 2">
    <name type="scientific">Chondrus crispus</name>
    <name type="common">Carrageen Irish moss</name>
    <name type="synonym">Polymorpha crispa</name>
    <dbReference type="NCBI Taxonomy" id="2769"/>
    <lineage>
        <taxon>Eukaryota</taxon>
        <taxon>Rhodophyta</taxon>
        <taxon>Florideophyceae</taxon>
        <taxon>Rhodymeniophycidae</taxon>
        <taxon>Gigartinales</taxon>
        <taxon>Gigartinaceae</taxon>
        <taxon>Chondrus</taxon>
    </lineage>
</organism>
<reference evidence="2" key="1">
    <citation type="journal article" date="2013" name="Proc. Natl. Acad. Sci. U.S.A.">
        <title>Genome structure and metabolic features in the red seaweed Chondrus crispus shed light on evolution of the Archaeplastida.</title>
        <authorList>
            <person name="Collen J."/>
            <person name="Porcel B."/>
            <person name="Carre W."/>
            <person name="Ball S.G."/>
            <person name="Chaparro C."/>
            <person name="Tonon T."/>
            <person name="Barbeyron T."/>
            <person name="Michel G."/>
            <person name="Noel B."/>
            <person name="Valentin K."/>
            <person name="Elias M."/>
            <person name="Artiguenave F."/>
            <person name="Arun A."/>
            <person name="Aury J.M."/>
            <person name="Barbosa-Neto J.F."/>
            <person name="Bothwell J.H."/>
            <person name="Bouget F.Y."/>
            <person name="Brillet L."/>
            <person name="Cabello-Hurtado F."/>
            <person name="Capella-Gutierrez S."/>
            <person name="Charrier B."/>
            <person name="Cladiere L."/>
            <person name="Cock J.M."/>
            <person name="Coelho S.M."/>
            <person name="Colleoni C."/>
            <person name="Czjzek M."/>
            <person name="Da Silva C."/>
            <person name="Delage L."/>
            <person name="Denoeud F."/>
            <person name="Deschamps P."/>
            <person name="Dittami S.M."/>
            <person name="Gabaldon T."/>
            <person name="Gachon C.M."/>
            <person name="Groisillier A."/>
            <person name="Herve C."/>
            <person name="Jabbari K."/>
            <person name="Katinka M."/>
            <person name="Kloareg B."/>
            <person name="Kowalczyk N."/>
            <person name="Labadie K."/>
            <person name="Leblanc C."/>
            <person name="Lopez P.J."/>
            <person name="McLachlan D.H."/>
            <person name="Meslet-Cladiere L."/>
            <person name="Moustafa A."/>
            <person name="Nehr Z."/>
            <person name="Nyvall Collen P."/>
            <person name="Panaud O."/>
            <person name="Partensky F."/>
            <person name="Poulain J."/>
            <person name="Rensing S.A."/>
            <person name="Rousvoal S."/>
            <person name="Samson G."/>
            <person name="Symeonidi A."/>
            <person name="Weissenbach J."/>
            <person name="Zambounis A."/>
            <person name="Wincker P."/>
            <person name="Boyen C."/>
        </authorList>
    </citation>
    <scope>NUCLEOTIDE SEQUENCE [LARGE SCALE GENOMIC DNA]</scope>
    <source>
        <strain evidence="2">cv. Stackhouse</strain>
    </source>
</reference>
<sequence>MPLMPLDNEGGHSHVVPCMTDYCMCTWCVDVLYAASWTVN</sequence>
<accession>R7QM83</accession>
<evidence type="ECO:0000313" key="1">
    <source>
        <dbReference type="EMBL" id="CDF38586.1"/>
    </source>
</evidence>
<name>R7QM83_CHOCR</name>
<protein>
    <submittedName>
        <fullName evidence="1">Uncharacterized protein</fullName>
    </submittedName>
</protein>
<proteinExistence type="predicted"/>